<sequence length="115" mass="12712">MRVVNSEEALTELISTSPAALVLYGGESCGVCQAVKPQLEQLVRAEFPELVMAYVDCQASVSVCAARGVFSLPVIHLWFEGQRFAEFARVFSIGDVRAALERPYRLAMQQRTSDQ</sequence>
<organism evidence="2 3">
    <name type="scientific">Marinobacter adhaerens</name>
    <dbReference type="NCBI Taxonomy" id="1033846"/>
    <lineage>
        <taxon>Bacteria</taxon>
        <taxon>Pseudomonadati</taxon>
        <taxon>Pseudomonadota</taxon>
        <taxon>Gammaproteobacteria</taxon>
        <taxon>Pseudomonadales</taxon>
        <taxon>Marinobacteraceae</taxon>
        <taxon>Marinobacter</taxon>
    </lineage>
</organism>
<keyword evidence="3" id="KW-1185">Reference proteome</keyword>
<accession>A0A851HQE9</accession>
<dbReference type="Gene3D" id="3.40.30.10">
    <property type="entry name" value="Glutaredoxin"/>
    <property type="match status" value="1"/>
</dbReference>
<feature type="domain" description="Thioredoxin" evidence="1">
    <location>
        <begin position="7"/>
        <end position="87"/>
    </location>
</feature>
<dbReference type="EMBL" id="JABEVQ010000003">
    <property type="protein sequence ID" value="NWN91167.1"/>
    <property type="molecule type" value="Genomic_DNA"/>
</dbReference>
<proteinExistence type="predicted"/>
<reference evidence="2 3" key="1">
    <citation type="submission" date="2020-03" db="EMBL/GenBank/DDBJ databases">
        <title>Metagenomic, metatranscriptomic, and metabolomic analyses revealed the key microbes and metabolic features during the fermentation of ganjang, Korean traditional soy sauce.</title>
        <authorList>
            <person name="Chun B.H."/>
            <person name="Jeon C.O."/>
        </authorList>
    </citation>
    <scope>NUCLEOTIDE SEQUENCE [LARGE SCALE GENOMIC DNA]</scope>
    <source>
        <strain evidence="2 3">KG14</strain>
    </source>
</reference>
<dbReference type="SUPFAM" id="SSF52833">
    <property type="entry name" value="Thioredoxin-like"/>
    <property type="match status" value="1"/>
</dbReference>
<dbReference type="AlphaFoldDB" id="A0A851HQE9"/>
<dbReference type="InterPro" id="IPR036249">
    <property type="entry name" value="Thioredoxin-like_sf"/>
</dbReference>
<dbReference type="InterPro" id="IPR013766">
    <property type="entry name" value="Thioredoxin_domain"/>
</dbReference>
<evidence type="ECO:0000313" key="2">
    <source>
        <dbReference type="EMBL" id="NWN91167.1"/>
    </source>
</evidence>
<evidence type="ECO:0000259" key="1">
    <source>
        <dbReference type="Pfam" id="PF00085"/>
    </source>
</evidence>
<gene>
    <name evidence="2" type="ORF">HLV39_06645</name>
</gene>
<comment type="caution">
    <text evidence="2">The sequence shown here is derived from an EMBL/GenBank/DDBJ whole genome shotgun (WGS) entry which is preliminary data.</text>
</comment>
<name>A0A851HQE9_9GAMM</name>
<dbReference type="CDD" id="cd02947">
    <property type="entry name" value="TRX_family"/>
    <property type="match status" value="1"/>
</dbReference>
<protein>
    <submittedName>
        <fullName evidence="2">Thioredoxin family protein</fullName>
    </submittedName>
</protein>
<evidence type="ECO:0000313" key="3">
    <source>
        <dbReference type="Proteomes" id="UP000536442"/>
    </source>
</evidence>
<dbReference type="Pfam" id="PF00085">
    <property type="entry name" value="Thioredoxin"/>
    <property type="match status" value="1"/>
</dbReference>
<dbReference type="Proteomes" id="UP000536442">
    <property type="component" value="Unassembled WGS sequence"/>
</dbReference>